<dbReference type="GO" id="GO:0065002">
    <property type="term" value="P:intracellular protein transmembrane transport"/>
    <property type="evidence" value="ECO:0007669"/>
    <property type="project" value="UniProtKB-UniRule"/>
</dbReference>
<evidence type="ECO:0000313" key="13">
    <source>
        <dbReference type="EMBL" id="KKQ94331.1"/>
    </source>
</evidence>
<feature type="domain" description="Protein export membrane protein SecD/SecF C-terminal" evidence="10">
    <location>
        <begin position="237"/>
        <end position="414"/>
    </location>
</feature>
<keyword evidence="8 9" id="KW-0472">Membrane</keyword>
<name>A0A0G0PY33_UNCC2</name>
<evidence type="ECO:0000259" key="11">
    <source>
        <dbReference type="Pfam" id="PF21760"/>
    </source>
</evidence>
<dbReference type="PANTHER" id="PTHR30081">
    <property type="entry name" value="PROTEIN-EXPORT MEMBRANE PROTEIN SEC"/>
    <property type="match status" value="1"/>
</dbReference>
<dbReference type="Gene3D" id="3.30.70.3220">
    <property type="match status" value="1"/>
</dbReference>
<dbReference type="Pfam" id="PF21760">
    <property type="entry name" value="SecD_1st"/>
    <property type="match status" value="1"/>
</dbReference>
<dbReference type="NCBIfam" id="TIGR00916">
    <property type="entry name" value="2A0604s01"/>
    <property type="match status" value="1"/>
</dbReference>
<feature type="domain" description="Protein translocase subunit SecDF P1" evidence="11">
    <location>
        <begin position="72"/>
        <end position="130"/>
    </location>
</feature>
<evidence type="ECO:0000259" key="10">
    <source>
        <dbReference type="Pfam" id="PF02355"/>
    </source>
</evidence>
<evidence type="ECO:0000256" key="1">
    <source>
        <dbReference type="ARBA" id="ARBA00004651"/>
    </source>
</evidence>
<dbReference type="NCBIfam" id="TIGR01129">
    <property type="entry name" value="secD"/>
    <property type="match status" value="1"/>
</dbReference>
<comment type="similarity">
    <text evidence="9">Belongs to the SecD/SecF family. SecD subfamily.</text>
</comment>
<comment type="caution">
    <text evidence="9">Lacks conserved residue(s) required for the propagation of feature annotation.</text>
</comment>
<evidence type="ECO:0000256" key="9">
    <source>
        <dbReference type="HAMAP-Rule" id="MF_01463"/>
    </source>
</evidence>
<feature type="domain" description="SecDF P1 head subdomain" evidence="12">
    <location>
        <begin position="142"/>
        <end position="236"/>
    </location>
</feature>
<evidence type="ECO:0000256" key="3">
    <source>
        <dbReference type="ARBA" id="ARBA00022475"/>
    </source>
</evidence>
<dbReference type="HAMAP" id="MF_01463_B">
    <property type="entry name" value="SecD_B"/>
    <property type="match status" value="1"/>
</dbReference>
<dbReference type="SUPFAM" id="SSF82866">
    <property type="entry name" value="Multidrug efflux transporter AcrB transmembrane domain"/>
    <property type="match status" value="1"/>
</dbReference>
<dbReference type="PROSITE" id="PS51257">
    <property type="entry name" value="PROKAR_LIPOPROTEIN"/>
    <property type="match status" value="1"/>
</dbReference>
<feature type="transmembrane region" description="Helical" evidence="9">
    <location>
        <begin position="365"/>
        <end position="381"/>
    </location>
</feature>
<proteinExistence type="inferred from homology"/>
<dbReference type="GO" id="GO:0043952">
    <property type="term" value="P:protein transport by the Sec complex"/>
    <property type="evidence" value="ECO:0007669"/>
    <property type="project" value="UniProtKB-UniRule"/>
</dbReference>
<dbReference type="PANTHER" id="PTHR30081:SF1">
    <property type="entry name" value="PROTEIN TRANSLOCASE SUBUNIT SECD"/>
    <property type="match status" value="1"/>
</dbReference>
<feature type="transmembrane region" description="Helical" evidence="9">
    <location>
        <begin position="387"/>
        <end position="410"/>
    </location>
</feature>
<dbReference type="Pfam" id="PF22599">
    <property type="entry name" value="SecDF_P1_head"/>
    <property type="match status" value="1"/>
</dbReference>
<evidence type="ECO:0000256" key="7">
    <source>
        <dbReference type="ARBA" id="ARBA00023010"/>
    </source>
</evidence>
<dbReference type="STRING" id="1618345.UT18_C0011G0037"/>
<dbReference type="InterPro" id="IPR054384">
    <property type="entry name" value="SecDF_P1_head"/>
</dbReference>
<sequence length="434" mass="47245">MKRKWLKMFLIFLLTLGCLIAVAPKKYRDKIKVTLPSDVKIKLGLDLQGGSHIAYEADLSKYNTAGDKDKAMESLRNVIDKRVNALGIAEPNIYTTVFGNTRRIVIELPGVDVNQAKDLIGKTAKLEFKVPATDSSAWVTSNLTGKNLKKSNVVFDPQTNAPQVSIEFDSEGAKMFAEMTKVNIGKNIGIFLDGELVSAPTVQAEIVDGNAVITGGFDYKEANNLKIQLNAGALPVNVKLVEERTVGATLGQESVRKSLFAGSLALVFVFLFMTVYYRLLGFVASIALIIYTLLTISIFKGALFIFPPVTLTLAGMAAFILSIGMAVDANILIFERMKEEFRSGKGYAAALEAGFKRAWPSIRDSNTSTFITSVILIAFGSTSVKGFAYTLLIGVGVSMFTAIIITKTLLRSLINTRFTKMPKLFGFHVSGGDK</sequence>
<evidence type="ECO:0000256" key="4">
    <source>
        <dbReference type="ARBA" id="ARBA00022692"/>
    </source>
</evidence>
<protein>
    <recommendedName>
        <fullName evidence="9">Protein translocase subunit SecD</fullName>
    </recommendedName>
</protein>
<reference evidence="13 14" key="1">
    <citation type="journal article" date="2015" name="Nature">
        <title>rRNA introns, odd ribosomes, and small enigmatic genomes across a large radiation of phyla.</title>
        <authorList>
            <person name="Brown C.T."/>
            <person name="Hug L.A."/>
            <person name="Thomas B.C."/>
            <person name="Sharon I."/>
            <person name="Castelle C.J."/>
            <person name="Singh A."/>
            <person name="Wilkins M.J."/>
            <person name="Williams K.H."/>
            <person name="Banfield J.F."/>
        </authorList>
    </citation>
    <scope>NUCLEOTIDE SEQUENCE [LARGE SCALE GENOMIC DNA]</scope>
</reference>
<dbReference type="InterPro" id="IPR055344">
    <property type="entry name" value="SecD_SecF_C_bact"/>
</dbReference>
<keyword evidence="5 9" id="KW-0653">Protein transport</keyword>
<gene>
    <name evidence="9" type="primary">secD</name>
    <name evidence="13" type="ORF">UT18_C0011G0037</name>
</gene>
<keyword evidence="6 9" id="KW-1133">Transmembrane helix</keyword>
<keyword evidence="3 9" id="KW-1003">Cell membrane</keyword>
<evidence type="ECO:0000313" key="14">
    <source>
        <dbReference type="Proteomes" id="UP000034207"/>
    </source>
</evidence>
<dbReference type="EMBL" id="LBVV01000011">
    <property type="protein sequence ID" value="KKQ94331.1"/>
    <property type="molecule type" value="Genomic_DNA"/>
</dbReference>
<dbReference type="GO" id="GO:0015450">
    <property type="term" value="F:protein-transporting ATPase activity"/>
    <property type="evidence" value="ECO:0007669"/>
    <property type="project" value="InterPro"/>
</dbReference>
<comment type="function">
    <text evidence="9">Part of the Sec protein translocase complex. Interacts with the SecYEG preprotein conducting channel. SecDF uses the proton motive force (PMF) to complete protein translocation after the ATP-dependent function of SecA.</text>
</comment>
<dbReference type="Gene3D" id="1.20.1640.10">
    <property type="entry name" value="Multidrug efflux transporter AcrB transmembrane domain"/>
    <property type="match status" value="1"/>
</dbReference>
<organism evidence="13 14">
    <name type="scientific">candidate division CPR2 bacterium GW2011_GWC2_39_10</name>
    <dbReference type="NCBI Taxonomy" id="1618345"/>
    <lineage>
        <taxon>Bacteria</taxon>
        <taxon>Bacteria division CPR2</taxon>
    </lineage>
</organism>
<accession>A0A0G0PY33</accession>
<keyword evidence="2 9" id="KW-0813">Transport</keyword>
<dbReference type="GO" id="GO:0006605">
    <property type="term" value="P:protein targeting"/>
    <property type="evidence" value="ECO:0007669"/>
    <property type="project" value="UniProtKB-UniRule"/>
</dbReference>
<dbReference type="PATRIC" id="fig|1618345.3.peg.724"/>
<dbReference type="Pfam" id="PF02355">
    <property type="entry name" value="SecD_SecF_C"/>
    <property type="match status" value="1"/>
</dbReference>
<keyword evidence="4 9" id="KW-0812">Transmembrane</keyword>
<dbReference type="Proteomes" id="UP000034207">
    <property type="component" value="Unassembled WGS sequence"/>
</dbReference>
<dbReference type="InterPro" id="IPR005791">
    <property type="entry name" value="SecD"/>
</dbReference>
<evidence type="ECO:0000256" key="6">
    <source>
        <dbReference type="ARBA" id="ARBA00022989"/>
    </source>
</evidence>
<dbReference type="InterPro" id="IPR022813">
    <property type="entry name" value="SecD/SecF_arch_bac"/>
</dbReference>
<dbReference type="InterPro" id="IPR048634">
    <property type="entry name" value="SecD_SecF_C"/>
</dbReference>
<dbReference type="InterPro" id="IPR048631">
    <property type="entry name" value="SecD_1st"/>
</dbReference>
<evidence type="ECO:0000256" key="5">
    <source>
        <dbReference type="ARBA" id="ARBA00022927"/>
    </source>
</evidence>
<feature type="transmembrane region" description="Helical" evidence="9">
    <location>
        <begin position="312"/>
        <end position="334"/>
    </location>
</feature>
<comment type="subunit">
    <text evidence="9">Forms a complex with SecF. Part of the essential Sec protein translocation apparatus which comprises SecA, SecYEG and auxiliary proteins SecDF. Other proteins may also be involved.</text>
</comment>
<feature type="transmembrane region" description="Helical" evidence="9">
    <location>
        <begin position="286"/>
        <end position="306"/>
    </location>
</feature>
<evidence type="ECO:0000256" key="8">
    <source>
        <dbReference type="ARBA" id="ARBA00023136"/>
    </source>
</evidence>
<evidence type="ECO:0000259" key="12">
    <source>
        <dbReference type="Pfam" id="PF22599"/>
    </source>
</evidence>
<dbReference type="AlphaFoldDB" id="A0A0G0PY33"/>
<comment type="caution">
    <text evidence="13">The sequence shown here is derived from an EMBL/GenBank/DDBJ whole genome shotgun (WGS) entry which is preliminary data.</text>
</comment>
<feature type="transmembrane region" description="Helical" evidence="9">
    <location>
        <begin position="259"/>
        <end position="279"/>
    </location>
</feature>
<evidence type="ECO:0000256" key="2">
    <source>
        <dbReference type="ARBA" id="ARBA00022448"/>
    </source>
</evidence>
<keyword evidence="7 9" id="KW-0811">Translocation</keyword>
<comment type="subcellular location">
    <subcellularLocation>
        <location evidence="1 9">Cell membrane</location>
        <topology evidence="1 9">Multi-pass membrane protein</topology>
    </subcellularLocation>
</comment>
<dbReference type="GO" id="GO:0005886">
    <property type="term" value="C:plasma membrane"/>
    <property type="evidence" value="ECO:0007669"/>
    <property type="project" value="UniProtKB-SubCell"/>
</dbReference>